<evidence type="ECO:0000313" key="3">
    <source>
        <dbReference type="Proteomes" id="UP000181898"/>
    </source>
</evidence>
<accession>A0A1L3JGY2</accession>
<organism evidence="2 3">
    <name type="scientific">Tenacibaculum todarodis</name>
    <dbReference type="NCBI Taxonomy" id="1850252"/>
    <lineage>
        <taxon>Bacteria</taxon>
        <taxon>Pseudomonadati</taxon>
        <taxon>Bacteroidota</taxon>
        <taxon>Flavobacteriia</taxon>
        <taxon>Flavobacteriales</taxon>
        <taxon>Flavobacteriaceae</taxon>
        <taxon>Tenacibaculum</taxon>
    </lineage>
</organism>
<feature type="chain" id="PRO_5012250498" evidence="1">
    <location>
        <begin position="19"/>
        <end position="162"/>
    </location>
</feature>
<dbReference type="AlphaFoldDB" id="A0A1L3JGY2"/>
<evidence type="ECO:0000256" key="1">
    <source>
        <dbReference type="SAM" id="SignalP"/>
    </source>
</evidence>
<dbReference type="KEGG" id="ten:LPB136_03010"/>
<dbReference type="RefSeq" id="WP_072554722.1">
    <property type="nucleotide sequence ID" value="NZ_CP018155.1"/>
</dbReference>
<evidence type="ECO:0000313" key="2">
    <source>
        <dbReference type="EMBL" id="APG64396.1"/>
    </source>
</evidence>
<dbReference type="OrthoDB" id="1492374at2"/>
<proteinExistence type="predicted"/>
<keyword evidence="3" id="KW-1185">Reference proteome</keyword>
<name>A0A1L3JGY2_9FLAO</name>
<keyword evidence="1" id="KW-0732">Signal</keyword>
<reference evidence="2 3" key="1">
    <citation type="submission" date="2016-11" db="EMBL/GenBank/DDBJ databases">
        <title>Tenacibaculum sp. LPB0136, isolated from marine environment.</title>
        <authorList>
            <person name="Kim E."/>
            <person name="Yi H."/>
        </authorList>
    </citation>
    <scope>NUCLEOTIDE SEQUENCE [LARGE SCALE GENOMIC DNA]</scope>
    <source>
        <strain evidence="2 3">LPB0136</strain>
    </source>
</reference>
<feature type="signal peptide" evidence="1">
    <location>
        <begin position="1"/>
        <end position="18"/>
    </location>
</feature>
<protein>
    <submittedName>
        <fullName evidence="2">Uncharacterized protein</fullName>
    </submittedName>
</protein>
<dbReference type="STRING" id="1850252.LPB136_03010"/>
<gene>
    <name evidence="2" type="ORF">LPB136_03010</name>
</gene>
<dbReference type="Proteomes" id="UP000181898">
    <property type="component" value="Chromosome"/>
</dbReference>
<sequence length="162" mass="17317">MKKLLFLMTIVLSLNATAQYSSIGIGINGGLPTGNLEDNFSVAFGLDANYLYEITDQISIGGATGLVYFSGEENNGIAPEDKMYIPLAGSVRFSNDSDSFFIGGDVGYAIGLSPSGDAGGFYFKPILGYNISQSINLNLFYTGIKKEQPTFAYVGLGVMMRL</sequence>
<dbReference type="EMBL" id="CP018155">
    <property type="protein sequence ID" value="APG64396.1"/>
    <property type="molecule type" value="Genomic_DNA"/>
</dbReference>